<evidence type="ECO:0000256" key="1">
    <source>
        <dbReference type="SAM" id="MobiDB-lite"/>
    </source>
</evidence>
<reference evidence="2" key="1">
    <citation type="submission" date="2021-04" db="EMBL/GenBank/DDBJ databases">
        <title>Draft Genome Sequence of Pandoravirus japonicus, Isolated from the Sabaishi River of Niigata, Japan.</title>
        <authorList>
            <person name="Hosokawa N."/>
            <person name="Takahashi H."/>
            <person name="Aoki K."/>
            <person name="Takemura M."/>
        </authorList>
    </citation>
    <scope>NUCLEOTIDE SEQUENCE</scope>
</reference>
<feature type="compositionally biased region" description="Low complexity" evidence="1">
    <location>
        <begin position="100"/>
        <end position="114"/>
    </location>
</feature>
<dbReference type="Proteomes" id="UP001253637">
    <property type="component" value="Segment"/>
</dbReference>
<accession>A0A811BRA8</accession>
<feature type="compositionally biased region" description="Low complexity" evidence="1">
    <location>
        <begin position="58"/>
        <end position="68"/>
    </location>
</feature>
<organism evidence="2 3">
    <name type="scientific">Pandoravirus japonicus</name>
    <dbReference type="NCBI Taxonomy" id="2823154"/>
    <lineage>
        <taxon>Viruses</taxon>
        <taxon>Pandoravirus</taxon>
    </lineage>
</organism>
<proteinExistence type="predicted"/>
<sequence length="223" mass="22725">MQDNNNNSDHNNDSACDSSTGGDRPVRRPLAVRKPKPTAGWADGAATGPSGAPSIQTAAASAPVVEAALPRPYQPPAQHSIARGQGKAGQSAAERSGDLRSAYRARMAAMRTSRVGGARRQARNAPEPTTDNEEKEEHGTVPASGDDPAPAGQANALPPLHLSRSQRKRLARSARSPAVLDAALARAGIANPASRAALADAIATGVGSGDGAVGERITRALAS</sequence>
<name>A0A811BRA8_9VIRU</name>
<protein>
    <submittedName>
        <fullName evidence="2">Uncharacterized protein</fullName>
    </submittedName>
</protein>
<evidence type="ECO:0000313" key="2">
    <source>
        <dbReference type="EMBL" id="BCU03576.1"/>
    </source>
</evidence>
<feature type="region of interest" description="Disordered" evidence="1">
    <location>
        <begin position="1"/>
        <end position="175"/>
    </location>
</feature>
<dbReference type="EMBL" id="LC625835">
    <property type="protein sequence ID" value="BCU03576.1"/>
    <property type="molecule type" value="Genomic_DNA"/>
</dbReference>
<feature type="compositionally biased region" description="Low complexity" evidence="1">
    <location>
        <begin position="1"/>
        <end position="19"/>
    </location>
</feature>
<evidence type="ECO:0000313" key="3">
    <source>
        <dbReference type="Proteomes" id="UP001253637"/>
    </source>
</evidence>